<accession>A0A259U198</accession>
<name>A0A259U198_9BACT</name>
<dbReference type="EMBL" id="MQWB01000001">
    <property type="protein sequence ID" value="OZC03751.1"/>
    <property type="molecule type" value="Genomic_DNA"/>
</dbReference>
<feature type="domain" description="Cupin type-2" evidence="1">
    <location>
        <begin position="37"/>
        <end position="99"/>
    </location>
</feature>
<dbReference type="OrthoDB" id="160522at2"/>
<sequence>MPRHITAPTRIPVPGGKTIEEHVGRVNTHTESVSVAHMVAPPGWDEPAQTPSFDEVTIVIRGRMRVEYDGGEMEIGPGETVLCEAGERVRYVNPSIAEECEYWAVCTPAFSPEEAGREG</sequence>
<dbReference type="Proteomes" id="UP000216446">
    <property type="component" value="Unassembled WGS sequence"/>
</dbReference>
<dbReference type="InterPro" id="IPR014710">
    <property type="entry name" value="RmlC-like_jellyroll"/>
</dbReference>
<comment type="caution">
    <text evidence="2">The sequence shown here is derived from an EMBL/GenBank/DDBJ whole genome shotgun (WGS) entry which is preliminary data.</text>
</comment>
<dbReference type="InterPro" id="IPR013096">
    <property type="entry name" value="Cupin_2"/>
</dbReference>
<gene>
    <name evidence="2" type="ORF">BSZ36_12615</name>
</gene>
<proteinExistence type="predicted"/>
<keyword evidence="3" id="KW-1185">Reference proteome</keyword>
<dbReference type="Pfam" id="PF07883">
    <property type="entry name" value="Cupin_2"/>
    <property type="match status" value="1"/>
</dbReference>
<evidence type="ECO:0000313" key="3">
    <source>
        <dbReference type="Proteomes" id="UP000216446"/>
    </source>
</evidence>
<evidence type="ECO:0000313" key="2">
    <source>
        <dbReference type="EMBL" id="OZC03751.1"/>
    </source>
</evidence>
<protein>
    <submittedName>
        <fullName evidence="2">Cupin</fullName>
    </submittedName>
</protein>
<dbReference type="InterPro" id="IPR011051">
    <property type="entry name" value="RmlC_Cupin_sf"/>
</dbReference>
<dbReference type="InParanoid" id="A0A259U198"/>
<evidence type="ECO:0000259" key="1">
    <source>
        <dbReference type="Pfam" id="PF07883"/>
    </source>
</evidence>
<dbReference type="AlphaFoldDB" id="A0A259U198"/>
<organism evidence="2 3">
    <name type="scientific">Rubricoccus marinus</name>
    <dbReference type="NCBI Taxonomy" id="716817"/>
    <lineage>
        <taxon>Bacteria</taxon>
        <taxon>Pseudomonadati</taxon>
        <taxon>Rhodothermota</taxon>
        <taxon>Rhodothermia</taxon>
        <taxon>Rhodothermales</taxon>
        <taxon>Rubricoccaceae</taxon>
        <taxon>Rubricoccus</taxon>
    </lineage>
</organism>
<dbReference type="Gene3D" id="2.60.120.10">
    <property type="entry name" value="Jelly Rolls"/>
    <property type="match status" value="1"/>
</dbReference>
<dbReference type="RefSeq" id="WP_094549465.1">
    <property type="nucleotide sequence ID" value="NZ_MQWB01000001.1"/>
</dbReference>
<reference evidence="2 3" key="1">
    <citation type="submission" date="2016-11" db="EMBL/GenBank/DDBJ databases">
        <title>Study of marine rhodopsin-containing bacteria.</title>
        <authorList>
            <person name="Yoshizawa S."/>
            <person name="Kumagai Y."/>
            <person name="Kogure K."/>
        </authorList>
    </citation>
    <scope>NUCLEOTIDE SEQUENCE [LARGE SCALE GENOMIC DNA]</scope>
    <source>
        <strain evidence="2 3">SG-29</strain>
    </source>
</reference>
<dbReference type="SUPFAM" id="SSF51182">
    <property type="entry name" value="RmlC-like cupins"/>
    <property type="match status" value="1"/>
</dbReference>